<accession>A0AC34Q0K6</accession>
<evidence type="ECO:0000313" key="1">
    <source>
        <dbReference type="Proteomes" id="UP000887576"/>
    </source>
</evidence>
<name>A0AC34Q0K6_9BILA</name>
<proteinExistence type="predicted"/>
<dbReference type="Proteomes" id="UP000887576">
    <property type="component" value="Unplaced"/>
</dbReference>
<sequence>MFSWIRTLLFLGLFCCHVSCCLRNHNPSEGAIIPVTETPVETSLETLATPAVTSETMTVATSQSTPESSTAATCMMPTNPSTCSATPSSLPTVIMAANGPQMAACTENVCVCPADSTLEKFSYTAVTSTDTNSLVQNSLYSITITCPNACFCDSTGNCWQWSTTTPPQSVQLYSVCEGTVCGMKPVLIGDGSLDFATGVIPDPITFQNQQSNGQYKIITDNVAFPFISEVLCTDNCMFMPCE</sequence>
<reference evidence="2" key="1">
    <citation type="submission" date="2022-11" db="UniProtKB">
        <authorList>
            <consortium name="WormBaseParasite"/>
        </authorList>
    </citation>
    <scope>IDENTIFICATION</scope>
</reference>
<protein>
    <submittedName>
        <fullName evidence="2">Uncharacterized protein</fullName>
    </submittedName>
</protein>
<organism evidence="1 2">
    <name type="scientific">Panagrolaimus sp. JU765</name>
    <dbReference type="NCBI Taxonomy" id="591449"/>
    <lineage>
        <taxon>Eukaryota</taxon>
        <taxon>Metazoa</taxon>
        <taxon>Ecdysozoa</taxon>
        <taxon>Nematoda</taxon>
        <taxon>Chromadorea</taxon>
        <taxon>Rhabditida</taxon>
        <taxon>Tylenchina</taxon>
        <taxon>Panagrolaimomorpha</taxon>
        <taxon>Panagrolaimoidea</taxon>
        <taxon>Panagrolaimidae</taxon>
        <taxon>Panagrolaimus</taxon>
    </lineage>
</organism>
<dbReference type="WBParaSite" id="JU765_v2.g11785.t1">
    <property type="protein sequence ID" value="JU765_v2.g11785.t1"/>
    <property type="gene ID" value="JU765_v2.g11785"/>
</dbReference>
<evidence type="ECO:0000313" key="2">
    <source>
        <dbReference type="WBParaSite" id="JU765_v2.g11785.t1"/>
    </source>
</evidence>